<dbReference type="Proteomes" id="UP000568839">
    <property type="component" value="Unassembled WGS sequence"/>
</dbReference>
<organism evidence="1 2">
    <name type="scientific">Geomicrobium halophilum</name>
    <dbReference type="NCBI Taxonomy" id="549000"/>
    <lineage>
        <taxon>Bacteria</taxon>
        <taxon>Bacillati</taxon>
        <taxon>Bacillota</taxon>
        <taxon>Bacilli</taxon>
        <taxon>Bacillales</taxon>
        <taxon>Geomicrobium</taxon>
    </lineage>
</organism>
<dbReference type="AlphaFoldDB" id="A0A841PNX0"/>
<keyword evidence="2" id="KW-1185">Reference proteome</keyword>
<accession>A0A841PNX0</accession>
<protein>
    <submittedName>
        <fullName evidence="1">Uncharacterized protein</fullName>
    </submittedName>
</protein>
<comment type="caution">
    <text evidence="1">The sequence shown here is derived from an EMBL/GenBank/DDBJ whole genome shotgun (WGS) entry which is preliminary data.</text>
</comment>
<evidence type="ECO:0000313" key="2">
    <source>
        <dbReference type="Proteomes" id="UP000568839"/>
    </source>
</evidence>
<dbReference type="EMBL" id="JACHHJ010000003">
    <property type="protein sequence ID" value="MBB6450449.1"/>
    <property type="molecule type" value="Genomic_DNA"/>
</dbReference>
<reference evidence="1 2" key="1">
    <citation type="submission" date="2020-08" db="EMBL/GenBank/DDBJ databases">
        <title>Genomic Encyclopedia of Type Strains, Phase IV (KMG-IV): sequencing the most valuable type-strain genomes for metagenomic binning, comparative biology and taxonomic classification.</title>
        <authorList>
            <person name="Goeker M."/>
        </authorList>
    </citation>
    <scope>NUCLEOTIDE SEQUENCE [LARGE SCALE GENOMIC DNA]</scope>
    <source>
        <strain evidence="1 2">DSM 21769</strain>
    </source>
</reference>
<evidence type="ECO:0000313" key="1">
    <source>
        <dbReference type="EMBL" id="MBB6450449.1"/>
    </source>
</evidence>
<proteinExistence type="predicted"/>
<gene>
    <name evidence="1" type="ORF">HNR44_002432</name>
</gene>
<name>A0A841PNX0_9BACL</name>
<sequence length="61" mass="6932">MGLFLMLWTLFMGSKWSKIINSGSNVCKNKPVICGCRKLLLLQTLVLTDFLVYIPVLDNKL</sequence>